<name>A0A2P5SW69_9GAMM</name>
<dbReference type="PANTHER" id="PTHR40942:SF4">
    <property type="entry name" value="CYTOCHROME C5"/>
    <property type="match status" value="1"/>
</dbReference>
<dbReference type="PIRSF" id="PIRSF000903">
    <property type="entry name" value="B5n-ttraPtase_sm"/>
    <property type="match status" value="1"/>
</dbReference>
<keyword evidence="3 5" id="KW-0378">Hydrolase</keyword>
<dbReference type="InterPro" id="IPR004617">
    <property type="entry name" value="ApaH"/>
</dbReference>
<dbReference type="GO" id="GO:0008803">
    <property type="term" value="F:bis(5'-nucleosyl)-tetraphosphatase (symmetrical) activity"/>
    <property type="evidence" value="ECO:0007669"/>
    <property type="project" value="UniProtKB-UniRule"/>
</dbReference>
<dbReference type="Pfam" id="PF00149">
    <property type="entry name" value="Metallophos"/>
    <property type="match status" value="1"/>
</dbReference>
<dbReference type="CDD" id="cd07422">
    <property type="entry name" value="MPP_ApaH"/>
    <property type="match status" value="1"/>
</dbReference>
<dbReference type="InterPro" id="IPR004843">
    <property type="entry name" value="Calcineurin-like_PHP"/>
</dbReference>
<reference evidence="7 8" key="1">
    <citation type="journal article" date="2018" name="Genome Biol. Evol.">
        <title>Cladogenesis and Genomic Streamlining in Extracellular Endosymbionts of Tropical Stink Bugs.</title>
        <authorList>
            <person name="Otero-Bravo A."/>
            <person name="Goffredi S."/>
            <person name="Sabree Z.L."/>
        </authorList>
    </citation>
    <scope>NUCLEOTIDE SEQUENCE [LARGE SCALE GENOMIC DNA]</scope>
    <source>
        <strain evidence="7 8">SoEL</strain>
    </source>
</reference>
<comment type="caution">
    <text evidence="7">The sequence shown here is derived from an EMBL/GenBank/DDBJ whole genome shotgun (WGS) entry which is preliminary data.</text>
</comment>
<comment type="function">
    <text evidence="1 5">Hydrolyzes diadenosine 5',5'''-P1,P4-tetraphosphate to yield ADP.</text>
</comment>
<keyword evidence="8" id="KW-1185">Reference proteome</keyword>
<evidence type="ECO:0000313" key="8">
    <source>
        <dbReference type="Proteomes" id="UP000296144"/>
    </source>
</evidence>
<dbReference type="NCBIfam" id="TIGR00668">
    <property type="entry name" value="apaH"/>
    <property type="match status" value="1"/>
</dbReference>
<feature type="domain" description="Calcineurin-like phosphoesterase" evidence="6">
    <location>
        <begin position="2"/>
        <end position="128"/>
    </location>
</feature>
<evidence type="ECO:0000256" key="2">
    <source>
        <dbReference type="ARBA" id="ARBA00005419"/>
    </source>
</evidence>
<dbReference type="HAMAP" id="MF_00199">
    <property type="entry name" value="ApaH"/>
    <property type="match status" value="1"/>
</dbReference>
<protein>
    <recommendedName>
        <fullName evidence="5">Bis(5'-nucleosyl)-tetraphosphatase, symmetrical</fullName>
        <ecNumber evidence="5">3.6.1.41</ecNumber>
    </recommendedName>
    <alternativeName>
        <fullName evidence="5">Ap4A hydrolase</fullName>
    </alternativeName>
    <alternativeName>
        <fullName evidence="5">Diadenosine 5',5'''-P1,P4-tetraphosphate pyrophosphohydrolase</fullName>
    </alternativeName>
    <alternativeName>
        <fullName evidence="5">Diadenosine tetraphosphatase</fullName>
    </alternativeName>
</protein>
<dbReference type="PANTHER" id="PTHR40942">
    <property type="match status" value="1"/>
</dbReference>
<evidence type="ECO:0000256" key="5">
    <source>
        <dbReference type="HAMAP-Rule" id="MF_00199"/>
    </source>
</evidence>
<dbReference type="SUPFAM" id="SSF56300">
    <property type="entry name" value="Metallo-dependent phosphatases"/>
    <property type="match status" value="1"/>
</dbReference>
<dbReference type="Proteomes" id="UP000296144">
    <property type="component" value="Unassembled WGS sequence"/>
</dbReference>
<evidence type="ECO:0000313" key="7">
    <source>
        <dbReference type="EMBL" id="PPI86587.1"/>
    </source>
</evidence>
<organism evidence="7 8">
    <name type="scientific">Candidatus Pantoea edessiphila</name>
    <dbReference type="NCBI Taxonomy" id="2044610"/>
    <lineage>
        <taxon>Bacteria</taxon>
        <taxon>Pseudomonadati</taxon>
        <taxon>Pseudomonadota</taxon>
        <taxon>Gammaproteobacteria</taxon>
        <taxon>Enterobacterales</taxon>
        <taxon>Erwiniaceae</taxon>
        <taxon>Pantoea</taxon>
    </lineage>
</organism>
<dbReference type="Gene3D" id="3.60.21.10">
    <property type="match status" value="1"/>
</dbReference>
<comment type="similarity">
    <text evidence="2 5">Belongs to the Ap4A hydrolase family.</text>
</comment>
<dbReference type="OrthoDB" id="9807890at2"/>
<dbReference type="AlphaFoldDB" id="A0A2P5SW69"/>
<dbReference type="EC" id="3.6.1.41" evidence="5"/>
<evidence type="ECO:0000256" key="3">
    <source>
        <dbReference type="ARBA" id="ARBA00022801"/>
    </source>
</evidence>
<evidence type="ECO:0000256" key="4">
    <source>
        <dbReference type="ARBA" id="ARBA00049417"/>
    </source>
</evidence>
<dbReference type="NCBIfam" id="NF001204">
    <property type="entry name" value="PRK00166.1"/>
    <property type="match status" value="1"/>
</dbReference>
<accession>A0A2P5SW69</accession>
<comment type="catalytic activity">
    <reaction evidence="4 5">
        <text>P(1),P(4)-bis(5'-adenosyl) tetraphosphate + H2O = 2 ADP + 2 H(+)</text>
        <dbReference type="Rhea" id="RHEA:24252"/>
        <dbReference type="ChEBI" id="CHEBI:15377"/>
        <dbReference type="ChEBI" id="CHEBI:15378"/>
        <dbReference type="ChEBI" id="CHEBI:58141"/>
        <dbReference type="ChEBI" id="CHEBI:456216"/>
        <dbReference type="EC" id="3.6.1.41"/>
    </reaction>
</comment>
<evidence type="ECO:0000256" key="1">
    <source>
        <dbReference type="ARBA" id="ARBA00003413"/>
    </source>
</evidence>
<sequence length="271" mass="31339">MSTYLIGDIHGCYEEFRILLNQVNFNPKKDILWLTGDLVARGPNSLDVLRYVKSIETSIRLVLGNHDLNLLAIYSGINIDRPKDQLTHLLEAKDIDNLIYWLRCQPLLQIDEKNKIIMSHAGITPQWDLKTAKKCAYEIKKVLSSNVYPLFLNSMYGNMPNNWDEKLSGLARLRFITNVLTRMRYCFKNGQLEMFSKNIIGKNHLSITPWFNIKTELTNNYTIVFGHWSALKGKGTPEKIIPLDTGCCWGGTLTLLHWEESKYYRINKIVN</sequence>
<gene>
    <name evidence="5 7" type="primary">apaH</name>
    <name evidence="7" type="ORF">CRV10_01950</name>
</gene>
<dbReference type="InterPro" id="IPR029052">
    <property type="entry name" value="Metallo-depent_PP-like"/>
</dbReference>
<dbReference type="EMBL" id="PDKU01000002">
    <property type="protein sequence ID" value="PPI86587.1"/>
    <property type="molecule type" value="Genomic_DNA"/>
</dbReference>
<proteinExistence type="inferred from homology"/>
<dbReference type="RefSeq" id="WP_136130161.1">
    <property type="nucleotide sequence ID" value="NZ_PDKU01000002.1"/>
</dbReference>
<evidence type="ECO:0000259" key="6">
    <source>
        <dbReference type="Pfam" id="PF00149"/>
    </source>
</evidence>